<feature type="domain" description="FAD-binding PCMH-type" evidence="21">
    <location>
        <begin position="12"/>
        <end position="178"/>
    </location>
</feature>
<dbReference type="GO" id="GO:0051301">
    <property type="term" value="P:cell division"/>
    <property type="evidence" value="ECO:0007669"/>
    <property type="project" value="UniProtKB-KW"/>
</dbReference>
<keyword evidence="23" id="KW-1185">Reference proteome</keyword>
<dbReference type="GO" id="GO:0005829">
    <property type="term" value="C:cytosol"/>
    <property type="evidence" value="ECO:0007669"/>
    <property type="project" value="TreeGrafter"/>
</dbReference>
<evidence type="ECO:0000256" key="8">
    <source>
        <dbReference type="ARBA" id="ARBA00022490"/>
    </source>
</evidence>
<dbReference type="STRING" id="1856405.BFC17_07025"/>
<dbReference type="InterPro" id="IPR016166">
    <property type="entry name" value="FAD-bd_PCMH"/>
</dbReference>
<reference evidence="22 23" key="1">
    <citation type="submission" date="2016-09" db="EMBL/GenBank/DDBJ databases">
        <title>Alteromonas lipolytica, a new species isolated from sea water.</title>
        <authorList>
            <person name="Wu Y.-H."/>
            <person name="Cheng H."/>
            <person name="Xu X.-W."/>
        </authorList>
    </citation>
    <scope>NUCLEOTIDE SEQUENCE [LARGE SCALE GENOMIC DNA]</scope>
    <source>
        <strain evidence="22 23">JW12</strain>
    </source>
</reference>
<comment type="similarity">
    <text evidence="5 20">Belongs to the MurB family.</text>
</comment>
<evidence type="ECO:0000313" key="23">
    <source>
        <dbReference type="Proteomes" id="UP000176037"/>
    </source>
</evidence>
<feature type="active site" evidence="20">
    <location>
        <position position="154"/>
    </location>
</feature>
<dbReference type="GO" id="GO:0009252">
    <property type="term" value="P:peptidoglycan biosynthetic process"/>
    <property type="evidence" value="ECO:0007669"/>
    <property type="project" value="UniProtKB-UniRule"/>
</dbReference>
<evidence type="ECO:0000256" key="18">
    <source>
        <dbReference type="ARBA" id="ARBA00031026"/>
    </source>
</evidence>
<dbReference type="PANTHER" id="PTHR21071:SF4">
    <property type="entry name" value="UDP-N-ACETYLENOLPYRUVOYLGLUCOSAMINE REDUCTASE"/>
    <property type="match status" value="1"/>
</dbReference>
<evidence type="ECO:0000256" key="19">
    <source>
        <dbReference type="ARBA" id="ARBA00048914"/>
    </source>
</evidence>
<evidence type="ECO:0000256" key="15">
    <source>
        <dbReference type="ARBA" id="ARBA00023002"/>
    </source>
</evidence>
<dbReference type="Pfam" id="PF02873">
    <property type="entry name" value="MurB_C"/>
    <property type="match status" value="1"/>
</dbReference>
<evidence type="ECO:0000256" key="13">
    <source>
        <dbReference type="ARBA" id="ARBA00022960"/>
    </source>
</evidence>
<dbReference type="EC" id="1.3.1.98" evidence="6 20"/>
<sequence length="330" mass="35799">MPDLSQRHTFGIHSQCRELHEFCSVPQLLALYTSAAPCYVMGEGSNTIFTDDYDGVVLVNKITGVEVSQSGDGVRLKVGAGENWHTLVAFTVEQGWGGLENLALIPGSVGAAPIQNIGAYGLEAGERIAQVDVVDVSNGELFSLSQSECEFGYRDSIFKRPRAQHWVVTHVHFWLPANSKPITAYAELAALDNPGPVAIFNKVIEVRQQKLPDPAVLGNAGSFFKNPTISGEHYHALQAICPTIPGFKVSDEEVKVPAAWLIDQAGFKGVCKDGVCCYQHQPLVLVNQHKATGKALLALAREIQSKVKERFGVQLAAEVRLIGKQGRVTL</sequence>
<evidence type="ECO:0000256" key="16">
    <source>
        <dbReference type="ARBA" id="ARBA00023306"/>
    </source>
</evidence>
<organism evidence="22 23">
    <name type="scientific">Alteromonas lipolytica</name>
    <dbReference type="NCBI Taxonomy" id="1856405"/>
    <lineage>
        <taxon>Bacteria</taxon>
        <taxon>Pseudomonadati</taxon>
        <taxon>Pseudomonadota</taxon>
        <taxon>Gammaproteobacteria</taxon>
        <taxon>Alteromonadales</taxon>
        <taxon>Alteromonadaceae</taxon>
        <taxon>Alteromonas/Salinimonas group</taxon>
        <taxon>Alteromonas</taxon>
    </lineage>
</organism>
<comment type="subcellular location">
    <subcellularLocation>
        <location evidence="3 20">Cytoplasm</location>
    </subcellularLocation>
</comment>
<dbReference type="InterPro" id="IPR011601">
    <property type="entry name" value="MurB_C"/>
</dbReference>
<keyword evidence="15 20" id="KW-0560">Oxidoreductase</keyword>
<keyword evidence="13 20" id="KW-0133">Cell shape</keyword>
<accession>A0A1E8F978</accession>
<dbReference type="UniPathway" id="UPA00219"/>
<keyword evidence="8 20" id="KW-0963">Cytoplasm</keyword>
<keyword evidence="11 20" id="KW-0274">FAD</keyword>
<comment type="function">
    <text evidence="2 20">Cell wall formation.</text>
</comment>
<evidence type="ECO:0000256" key="5">
    <source>
        <dbReference type="ARBA" id="ARBA00010485"/>
    </source>
</evidence>
<dbReference type="SUPFAM" id="SSF56176">
    <property type="entry name" value="FAD-binding/transporter-associated domain-like"/>
    <property type="match status" value="1"/>
</dbReference>
<protein>
    <recommendedName>
        <fullName evidence="7 20">UDP-N-acetylenolpyruvoylglucosamine reductase</fullName>
        <ecNumber evidence="6 20">1.3.1.98</ecNumber>
    </recommendedName>
    <alternativeName>
        <fullName evidence="18 20">UDP-N-acetylmuramate dehydrogenase</fullName>
    </alternativeName>
</protein>
<proteinExistence type="inferred from homology"/>
<keyword evidence="10 20" id="KW-0285">Flavoprotein</keyword>
<evidence type="ECO:0000256" key="17">
    <source>
        <dbReference type="ARBA" id="ARBA00023316"/>
    </source>
</evidence>
<keyword evidence="9 20" id="KW-0132">Cell division</keyword>
<dbReference type="Gene3D" id="3.30.465.10">
    <property type="match status" value="1"/>
</dbReference>
<dbReference type="InterPro" id="IPR036635">
    <property type="entry name" value="MurB_C_sf"/>
</dbReference>
<dbReference type="InterPro" id="IPR036318">
    <property type="entry name" value="FAD-bd_PCMH-like_sf"/>
</dbReference>
<keyword evidence="17 20" id="KW-0961">Cell wall biogenesis/degradation</keyword>
<dbReference type="InterPro" id="IPR003170">
    <property type="entry name" value="MurB"/>
</dbReference>
<dbReference type="GO" id="GO:0071949">
    <property type="term" value="F:FAD binding"/>
    <property type="evidence" value="ECO:0007669"/>
    <property type="project" value="InterPro"/>
</dbReference>
<dbReference type="GO" id="GO:0008762">
    <property type="term" value="F:UDP-N-acetylmuramate dehydrogenase activity"/>
    <property type="evidence" value="ECO:0007669"/>
    <property type="project" value="UniProtKB-UniRule"/>
</dbReference>
<dbReference type="OrthoDB" id="9804753at2"/>
<dbReference type="RefSeq" id="WP_070178444.1">
    <property type="nucleotide sequence ID" value="NZ_BMJR01000007.1"/>
</dbReference>
<evidence type="ECO:0000256" key="20">
    <source>
        <dbReference type="HAMAP-Rule" id="MF_00037"/>
    </source>
</evidence>
<gene>
    <name evidence="20" type="primary">murB</name>
    <name evidence="22" type="ORF">BFC17_07025</name>
</gene>
<dbReference type="InterPro" id="IPR006094">
    <property type="entry name" value="Oxid_FAD_bind_N"/>
</dbReference>
<dbReference type="AlphaFoldDB" id="A0A1E8F978"/>
<evidence type="ECO:0000256" key="14">
    <source>
        <dbReference type="ARBA" id="ARBA00022984"/>
    </source>
</evidence>
<dbReference type="HAMAP" id="MF_00037">
    <property type="entry name" value="MurB"/>
    <property type="match status" value="1"/>
</dbReference>
<dbReference type="PANTHER" id="PTHR21071">
    <property type="entry name" value="UDP-N-ACETYLENOLPYRUVOYLGLUCOSAMINE REDUCTASE"/>
    <property type="match status" value="1"/>
</dbReference>
<keyword evidence="12 20" id="KW-0521">NADP</keyword>
<comment type="caution">
    <text evidence="22">The sequence shown here is derived from an EMBL/GenBank/DDBJ whole genome shotgun (WGS) entry which is preliminary data.</text>
</comment>
<evidence type="ECO:0000256" key="4">
    <source>
        <dbReference type="ARBA" id="ARBA00004752"/>
    </source>
</evidence>
<dbReference type="InterPro" id="IPR016167">
    <property type="entry name" value="FAD-bd_PCMH_sub1"/>
</dbReference>
<evidence type="ECO:0000256" key="6">
    <source>
        <dbReference type="ARBA" id="ARBA00012518"/>
    </source>
</evidence>
<evidence type="ECO:0000256" key="1">
    <source>
        <dbReference type="ARBA" id="ARBA00001974"/>
    </source>
</evidence>
<dbReference type="NCBIfam" id="NF000755">
    <property type="entry name" value="PRK00046.1"/>
    <property type="match status" value="1"/>
</dbReference>
<keyword evidence="16 20" id="KW-0131">Cell cycle</keyword>
<dbReference type="GO" id="GO:0071555">
    <property type="term" value="P:cell wall organization"/>
    <property type="evidence" value="ECO:0007669"/>
    <property type="project" value="UniProtKB-KW"/>
</dbReference>
<feature type="active site" evidence="20">
    <location>
        <position position="318"/>
    </location>
</feature>
<comment type="pathway">
    <text evidence="4 20">Cell wall biogenesis; peptidoglycan biosynthesis.</text>
</comment>
<evidence type="ECO:0000256" key="2">
    <source>
        <dbReference type="ARBA" id="ARBA00003921"/>
    </source>
</evidence>
<dbReference type="Gene3D" id="3.90.78.10">
    <property type="entry name" value="UDP-N-acetylenolpyruvoylglucosamine reductase, C-terminal domain"/>
    <property type="match status" value="1"/>
</dbReference>
<evidence type="ECO:0000256" key="3">
    <source>
        <dbReference type="ARBA" id="ARBA00004496"/>
    </source>
</evidence>
<dbReference type="InterPro" id="IPR016169">
    <property type="entry name" value="FAD-bd_PCMH_sub2"/>
</dbReference>
<comment type="cofactor">
    <cofactor evidence="1 20">
        <name>FAD</name>
        <dbReference type="ChEBI" id="CHEBI:57692"/>
    </cofactor>
</comment>
<evidence type="ECO:0000256" key="11">
    <source>
        <dbReference type="ARBA" id="ARBA00022827"/>
    </source>
</evidence>
<evidence type="ECO:0000259" key="21">
    <source>
        <dbReference type="PROSITE" id="PS51387"/>
    </source>
</evidence>
<dbReference type="EMBL" id="MJIC01000017">
    <property type="protein sequence ID" value="OFI32460.1"/>
    <property type="molecule type" value="Genomic_DNA"/>
</dbReference>
<feature type="active site" description="Proton donor" evidence="20">
    <location>
        <position position="222"/>
    </location>
</feature>
<dbReference type="Gene3D" id="3.30.43.10">
    <property type="entry name" value="Uridine Diphospho-n-acetylenolpyruvylglucosamine Reductase, domain 2"/>
    <property type="match status" value="1"/>
</dbReference>
<evidence type="ECO:0000256" key="7">
    <source>
        <dbReference type="ARBA" id="ARBA00015188"/>
    </source>
</evidence>
<evidence type="ECO:0000313" key="22">
    <source>
        <dbReference type="EMBL" id="OFI32460.1"/>
    </source>
</evidence>
<evidence type="ECO:0000256" key="12">
    <source>
        <dbReference type="ARBA" id="ARBA00022857"/>
    </source>
</evidence>
<keyword evidence="14 20" id="KW-0573">Peptidoglycan synthesis</keyword>
<dbReference type="NCBIfam" id="TIGR00179">
    <property type="entry name" value="murB"/>
    <property type="match status" value="1"/>
</dbReference>
<evidence type="ECO:0000256" key="9">
    <source>
        <dbReference type="ARBA" id="ARBA00022618"/>
    </source>
</evidence>
<comment type="catalytic activity">
    <reaction evidence="19 20">
        <text>UDP-N-acetyl-alpha-D-muramate + NADP(+) = UDP-N-acetyl-3-O-(1-carboxyvinyl)-alpha-D-glucosamine + NADPH + H(+)</text>
        <dbReference type="Rhea" id="RHEA:12248"/>
        <dbReference type="ChEBI" id="CHEBI:15378"/>
        <dbReference type="ChEBI" id="CHEBI:57783"/>
        <dbReference type="ChEBI" id="CHEBI:58349"/>
        <dbReference type="ChEBI" id="CHEBI:68483"/>
        <dbReference type="ChEBI" id="CHEBI:70757"/>
        <dbReference type="EC" id="1.3.1.98"/>
    </reaction>
</comment>
<dbReference type="Pfam" id="PF01565">
    <property type="entry name" value="FAD_binding_4"/>
    <property type="match status" value="1"/>
</dbReference>
<dbReference type="GO" id="GO:0008360">
    <property type="term" value="P:regulation of cell shape"/>
    <property type="evidence" value="ECO:0007669"/>
    <property type="project" value="UniProtKB-KW"/>
</dbReference>
<dbReference type="SUPFAM" id="SSF56194">
    <property type="entry name" value="Uridine diphospho-N-Acetylenolpyruvylglucosamine reductase, MurB, C-terminal domain"/>
    <property type="match status" value="1"/>
</dbReference>
<evidence type="ECO:0000256" key="10">
    <source>
        <dbReference type="ARBA" id="ARBA00022630"/>
    </source>
</evidence>
<name>A0A1E8F978_9ALTE</name>
<dbReference type="Proteomes" id="UP000176037">
    <property type="component" value="Unassembled WGS sequence"/>
</dbReference>
<dbReference type="PROSITE" id="PS51387">
    <property type="entry name" value="FAD_PCMH"/>
    <property type="match status" value="1"/>
</dbReference>